<organism evidence="11">
    <name type="scientific">Penaeus japonicus</name>
    <name type="common">Kuruma prawn</name>
    <name type="synonym">Marsupenaeus japonicus</name>
    <dbReference type="NCBI Taxonomy" id="27405"/>
    <lineage>
        <taxon>Eukaryota</taxon>
        <taxon>Metazoa</taxon>
        <taxon>Ecdysozoa</taxon>
        <taxon>Arthropoda</taxon>
        <taxon>Crustacea</taxon>
        <taxon>Multicrustacea</taxon>
        <taxon>Malacostraca</taxon>
        <taxon>Eumalacostraca</taxon>
        <taxon>Eucarida</taxon>
        <taxon>Decapoda</taxon>
        <taxon>Dendrobranchiata</taxon>
        <taxon>Penaeoidea</taxon>
        <taxon>Penaeidae</taxon>
        <taxon>Penaeus</taxon>
    </lineage>
</organism>
<proteinExistence type="evidence at transcript level"/>
<evidence type="ECO:0000256" key="8">
    <source>
        <dbReference type="PIRSR" id="PIRSR000459-1"/>
    </source>
</evidence>
<dbReference type="SUPFAM" id="SSF81296">
    <property type="entry name" value="E set domains"/>
    <property type="match status" value="1"/>
</dbReference>
<dbReference type="FunFam" id="3.90.260.10:FF:000001">
    <property type="entry name" value="Protein-glutamine gamma-glutamyltransferase 2"/>
    <property type="match status" value="1"/>
</dbReference>
<dbReference type="EC" id="2.3.2.13" evidence="6"/>
<dbReference type="BRENDA" id="2.3.2.13">
    <property type="organism ID" value="4590"/>
</dbReference>
<dbReference type="GO" id="GO:0003810">
    <property type="term" value="F:protein-glutamine gamma-glutamyltransferase activity"/>
    <property type="evidence" value="ECO:0007669"/>
    <property type="project" value="UniProtKB-EC"/>
</dbReference>
<feature type="domain" description="Transglutaminase-like" evidence="10">
    <location>
        <begin position="317"/>
        <end position="418"/>
    </location>
</feature>
<dbReference type="InterPro" id="IPR008958">
    <property type="entry name" value="Transglutaminase_C"/>
</dbReference>
<feature type="binding site" evidence="9">
    <location>
        <position position="519"/>
    </location>
    <ligand>
        <name>Ca(2+)</name>
        <dbReference type="ChEBI" id="CHEBI:29108"/>
    </ligand>
</feature>
<dbReference type="InterPro" id="IPR050779">
    <property type="entry name" value="Transglutaminase"/>
</dbReference>
<dbReference type="PANTHER" id="PTHR11590:SF40">
    <property type="entry name" value="HEMOCYTE PROTEIN-GLUTAMINE GAMMA-GLUTAMYLTRANSFERASE-LIKE PROTEIN"/>
    <property type="match status" value="1"/>
</dbReference>
<evidence type="ECO:0000313" key="11">
    <source>
        <dbReference type="EMBL" id="ABD92928.1"/>
    </source>
</evidence>
<dbReference type="Pfam" id="PF00868">
    <property type="entry name" value="Transglut_N"/>
    <property type="match status" value="1"/>
</dbReference>
<sequence>MPTVNPYNELINRFTNDLEVCRREDRDLEIENELNEITRAFSASKEPKIVCVDFQPRLNAAYHHCDRYELVDRRTDCVVLRRGGMFSMVVELNQQVNLSAEQQLKLYFSFGPRPNVKKGTQAHLLVSGKTTIEKTHDDWDVKVAKENGKQATIEVQIPTDAPVGVWSVAAEVSRRNQPEAERHLRRFDTHVYILFNPWNENDGTYLPEELMRQEYVLEDVGKVFVGSYPHTRGRHWAFGQFDDAVLPACMLLLERSGVKAEARGDPVRVSRALSKMVNSNDDSGLLVGKWDGEYEDGRAPAKWIGSIEIMETYLRTRQSVKYGQCWVFAACLNTICRALGMPCRVVTNFASAHDTNISLPIDEYFDEDGDKIEENDRYADPAGIRDSIWNFHVWNDVWMSRPDLPDGFGGWQVIDATPQETSDGSYQCGPASHEAIKQGRVDLKYDVPFVLAEVNADVVRWRKDDSVEGGFAKMTTQTSSVGRLILTKKAGPVATGGFFKSDREDITWEYKPPEGTRAERVSILTAARRTRTARQVFDMPSEAKEDIVFSIEDRDQVPIGDNFTVMLTTKNTSTEVRTINVVMTCASMYYTGAKAHTIKRHDGEIHLEPNQTKTMSMEVYYSDYYSKLVDHDLIKSIVICNVNETTQCWAGEDNLEVHKPDIQIDILSAAVVKKPVPIKISFDNPIPLMLTNCVLILDAPGVMRPKRVPIKNIAPKGKMTFEMNLNPGRVINTTLVVQFNSKQLHNLTGAKKVVVSPA</sequence>
<dbReference type="Gene3D" id="3.90.260.10">
    <property type="entry name" value="Transglutaminase-like"/>
    <property type="match status" value="1"/>
</dbReference>
<dbReference type="InterPro" id="IPR014756">
    <property type="entry name" value="Ig_E-set"/>
</dbReference>
<keyword evidence="2" id="KW-0808">Transferase</keyword>
<feature type="active site" evidence="8">
    <location>
        <position position="392"/>
    </location>
</feature>
<evidence type="ECO:0000256" key="4">
    <source>
        <dbReference type="ARBA" id="ARBA00022837"/>
    </source>
</evidence>
<evidence type="ECO:0000259" key="10">
    <source>
        <dbReference type="SMART" id="SM00460"/>
    </source>
</evidence>
<evidence type="ECO:0000256" key="1">
    <source>
        <dbReference type="ARBA" id="ARBA00005968"/>
    </source>
</evidence>
<evidence type="ECO:0000256" key="2">
    <source>
        <dbReference type="ARBA" id="ARBA00022679"/>
    </source>
</evidence>
<evidence type="ECO:0000256" key="5">
    <source>
        <dbReference type="ARBA" id="ARBA00023315"/>
    </source>
</evidence>
<comment type="catalytic activity">
    <reaction evidence="7">
        <text>L-glutaminyl-[protein] + L-lysyl-[protein] = [protein]-L-lysyl-N(6)-5-L-glutamyl-[protein] + NH4(+)</text>
        <dbReference type="Rhea" id="RHEA:54816"/>
        <dbReference type="Rhea" id="RHEA-COMP:9752"/>
        <dbReference type="Rhea" id="RHEA-COMP:10207"/>
        <dbReference type="Rhea" id="RHEA-COMP:14005"/>
        <dbReference type="ChEBI" id="CHEBI:28938"/>
        <dbReference type="ChEBI" id="CHEBI:29969"/>
        <dbReference type="ChEBI" id="CHEBI:30011"/>
        <dbReference type="ChEBI" id="CHEBI:138370"/>
        <dbReference type="EC" id="2.3.2.13"/>
    </reaction>
</comment>
<dbReference type="Pfam" id="PF01841">
    <property type="entry name" value="Transglut_core"/>
    <property type="match status" value="1"/>
</dbReference>
<name>Q0GYS4_PENJP</name>
<dbReference type="Gene3D" id="2.60.40.10">
    <property type="entry name" value="Immunoglobulins"/>
    <property type="match status" value="3"/>
</dbReference>
<reference evidence="11" key="2">
    <citation type="submission" date="2006-03" db="EMBL/GenBank/DDBJ databases">
        <authorList>
            <person name="Huang C.-J."/>
            <person name="Chen Y.-C."/>
            <person name="Tsai I.-H."/>
            <person name="Yeh M.-S."/>
        </authorList>
    </citation>
    <scope>NUCLEOTIDE SEQUENCE</scope>
</reference>
<keyword evidence="5" id="KW-0012">Acyltransferase</keyword>
<dbReference type="PANTHER" id="PTHR11590">
    <property type="entry name" value="PROTEIN-GLUTAMINE GAMMA-GLUTAMYLTRANSFERASE"/>
    <property type="match status" value="1"/>
</dbReference>
<reference evidence="11" key="1">
    <citation type="journal article" date="2006" name="Biochim. Biophys. Acta">
        <title>Biochemical characterization and cloning of transglutaminases responsible for hemolymph clotting in Penaeus monodon and Marsupenaeus japonicus.</title>
        <authorList>
            <person name="Yeh M.S."/>
            <person name="Kao L.R."/>
            <person name="Huang C.J."/>
            <person name="Tsai I.H."/>
        </authorList>
    </citation>
    <scope>NUCLEOTIDE SEQUENCE</scope>
</reference>
<evidence type="ECO:0000256" key="3">
    <source>
        <dbReference type="ARBA" id="ARBA00022723"/>
    </source>
</evidence>
<feature type="active site" evidence="8">
    <location>
        <position position="325"/>
    </location>
</feature>
<dbReference type="InterPro" id="IPR038765">
    <property type="entry name" value="Papain-like_cys_pep_sf"/>
</dbReference>
<evidence type="ECO:0000256" key="6">
    <source>
        <dbReference type="ARBA" id="ARBA00024222"/>
    </source>
</evidence>
<dbReference type="InterPro" id="IPR001102">
    <property type="entry name" value="Transglutaminase_N"/>
</dbReference>
<dbReference type="FunFam" id="2.60.40.10:FF:000171">
    <property type="entry name" value="protein-glutamine gamma-glutamyltransferase 6"/>
    <property type="match status" value="1"/>
</dbReference>
<dbReference type="SUPFAM" id="SSF54001">
    <property type="entry name" value="Cysteine proteinases"/>
    <property type="match status" value="1"/>
</dbReference>
<evidence type="ECO:0000256" key="7">
    <source>
        <dbReference type="ARBA" id="ARBA00051843"/>
    </source>
</evidence>
<dbReference type="InterPro" id="IPR036985">
    <property type="entry name" value="Transglutaminase-like_sf"/>
</dbReference>
<evidence type="ECO:0000256" key="9">
    <source>
        <dbReference type="PIRSR" id="PIRSR000459-2"/>
    </source>
</evidence>
<feature type="binding site" evidence="9">
    <location>
        <position position="514"/>
    </location>
    <ligand>
        <name>Ca(2+)</name>
        <dbReference type="ChEBI" id="CHEBI:29108"/>
    </ligand>
</feature>
<accession>Q0GYS4</accession>
<dbReference type="OrthoDB" id="437511at2759"/>
<comment type="similarity">
    <text evidence="1">Belongs to the transglutaminase superfamily. Transglutaminase family.</text>
</comment>
<dbReference type="SMART" id="SM00460">
    <property type="entry name" value="TGc"/>
    <property type="match status" value="1"/>
</dbReference>
<dbReference type="InterPro" id="IPR023608">
    <property type="entry name" value="Transglutaminase_animal"/>
</dbReference>
<keyword evidence="3 9" id="KW-0479">Metal-binding</keyword>
<comment type="cofactor">
    <cofactor evidence="9">
        <name>Ca(2+)</name>
        <dbReference type="ChEBI" id="CHEBI:29108"/>
    </cofactor>
    <text evidence="9">Binds 1 Ca(2+) ion per subunit.</text>
</comment>
<dbReference type="GO" id="GO:0046872">
    <property type="term" value="F:metal ion binding"/>
    <property type="evidence" value="ECO:0007669"/>
    <property type="project" value="UniProtKB-KW"/>
</dbReference>
<feature type="binding site" evidence="9">
    <location>
        <position position="457"/>
    </location>
    <ligand>
        <name>Ca(2+)</name>
        <dbReference type="ChEBI" id="CHEBI:29108"/>
    </ligand>
</feature>
<dbReference type="AlphaFoldDB" id="Q0GYS4"/>
<dbReference type="SUPFAM" id="SSF49309">
    <property type="entry name" value="Transglutaminase, two C-terminal domains"/>
    <property type="match status" value="2"/>
</dbReference>
<dbReference type="InterPro" id="IPR013783">
    <property type="entry name" value="Ig-like_fold"/>
</dbReference>
<dbReference type="PIRSF" id="PIRSF000459">
    <property type="entry name" value="TGM_EBP42"/>
    <property type="match status" value="1"/>
</dbReference>
<protein>
    <recommendedName>
        <fullName evidence="6">protein-glutamine gamma-glutamyltransferase</fullName>
        <ecNumber evidence="6">2.3.2.13</ecNumber>
    </recommendedName>
</protein>
<dbReference type="Pfam" id="PF00927">
    <property type="entry name" value="Transglut_C"/>
    <property type="match status" value="2"/>
</dbReference>
<dbReference type="EMBL" id="DQ436474">
    <property type="protein sequence ID" value="ABD92928.1"/>
    <property type="molecule type" value="mRNA"/>
</dbReference>
<dbReference type="InterPro" id="IPR036238">
    <property type="entry name" value="Transglutaminase_C_sf"/>
</dbReference>
<feature type="active site" evidence="8">
    <location>
        <position position="415"/>
    </location>
</feature>
<dbReference type="InterPro" id="IPR002931">
    <property type="entry name" value="Transglutaminase-like"/>
</dbReference>
<feature type="binding site" evidence="9">
    <location>
        <position position="455"/>
    </location>
    <ligand>
        <name>Ca(2+)</name>
        <dbReference type="ChEBI" id="CHEBI:29108"/>
    </ligand>
</feature>
<keyword evidence="4 9" id="KW-0106">Calcium</keyword>